<feature type="region of interest" description="Disordered" evidence="1">
    <location>
        <begin position="187"/>
        <end position="213"/>
    </location>
</feature>
<gene>
    <name evidence="3" type="ORF">PGLA1383_LOCUS30927</name>
</gene>
<evidence type="ECO:0000313" key="3">
    <source>
        <dbReference type="EMBL" id="CAE8613147.1"/>
    </source>
</evidence>
<dbReference type="Proteomes" id="UP000654075">
    <property type="component" value="Unassembled WGS sequence"/>
</dbReference>
<dbReference type="PANTHER" id="PTHR46532:SF11">
    <property type="entry name" value="DYNEIN AXONEMAL HEAVY CHAIN 12"/>
    <property type="match status" value="1"/>
</dbReference>
<dbReference type="OrthoDB" id="424310at2759"/>
<organism evidence="3 4">
    <name type="scientific">Polarella glacialis</name>
    <name type="common">Dinoflagellate</name>
    <dbReference type="NCBI Taxonomy" id="89957"/>
    <lineage>
        <taxon>Eukaryota</taxon>
        <taxon>Sar</taxon>
        <taxon>Alveolata</taxon>
        <taxon>Dinophyceae</taxon>
        <taxon>Suessiales</taxon>
        <taxon>Suessiaceae</taxon>
        <taxon>Polarella</taxon>
    </lineage>
</organism>
<feature type="domain" description="Dynein heavy chain tail" evidence="2">
    <location>
        <begin position="217"/>
        <end position="387"/>
    </location>
</feature>
<protein>
    <recommendedName>
        <fullName evidence="2">Dynein heavy chain tail domain-containing protein</fullName>
    </recommendedName>
</protein>
<dbReference type="PANTHER" id="PTHR46532">
    <property type="entry name" value="MALE FERTILITY FACTOR KL5"/>
    <property type="match status" value="1"/>
</dbReference>
<dbReference type="GO" id="GO:0051959">
    <property type="term" value="F:dynein light intermediate chain binding"/>
    <property type="evidence" value="ECO:0007669"/>
    <property type="project" value="InterPro"/>
</dbReference>
<evidence type="ECO:0000259" key="2">
    <source>
        <dbReference type="Pfam" id="PF08385"/>
    </source>
</evidence>
<accession>A0A813FR69</accession>
<evidence type="ECO:0000313" key="4">
    <source>
        <dbReference type="Proteomes" id="UP000654075"/>
    </source>
</evidence>
<evidence type="ECO:0000256" key="1">
    <source>
        <dbReference type="SAM" id="MobiDB-lite"/>
    </source>
</evidence>
<keyword evidence="4" id="KW-1185">Reference proteome</keyword>
<comment type="caution">
    <text evidence="3">The sequence shown here is derived from an EMBL/GenBank/DDBJ whole genome shotgun (WGS) entry which is preliminary data.</text>
</comment>
<dbReference type="Pfam" id="PF08385">
    <property type="entry name" value="DHC_N1"/>
    <property type="match status" value="1"/>
</dbReference>
<dbReference type="AlphaFoldDB" id="A0A813FR69"/>
<reference evidence="3" key="1">
    <citation type="submission" date="2021-02" db="EMBL/GenBank/DDBJ databases">
        <authorList>
            <person name="Dougan E. K."/>
            <person name="Rhodes N."/>
            <person name="Thang M."/>
            <person name="Chan C."/>
        </authorList>
    </citation>
    <scope>NUCLEOTIDE SEQUENCE</scope>
</reference>
<dbReference type="GO" id="GO:0045505">
    <property type="term" value="F:dynein intermediate chain binding"/>
    <property type="evidence" value="ECO:0007669"/>
    <property type="project" value="InterPro"/>
</dbReference>
<dbReference type="EMBL" id="CAJNNV010025208">
    <property type="protein sequence ID" value="CAE8613147.1"/>
    <property type="molecule type" value="Genomic_DNA"/>
</dbReference>
<dbReference type="GO" id="GO:0005858">
    <property type="term" value="C:axonemal dynein complex"/>
    <property type="evidence" value="ECO:0007669"/>
    <property type="project" value="TreeGrafter"/>
</dbReference>
<dbReference type="GO" id="GO:0007018">
    <property type="term" value="P:microtubule-based movement"/>
    <property type="evidence" value="ECO:0007669"/>
    <property type="project" value="InterPro"/>
</dbReference>
<sequence>MADKKDVASDPRALWLLRRVCCVFAVRRDKIDKFLQQFWADEQSCRALNTFLQEVEVPVIFFHHTSSGETCTAAVGDLPNLAQMKKKVLACVRTLPEAEIELEPGKRPRVVLVEFSKNMMDVINSYCHSVYLSVLMNPANQKGWSDLISRDLIDKFHSYLASLHVTAGLMRGQTLLPLPPREAVLDSTPGGGGVVASKQGPGPGSSATATSTSKDRVHVLEGAVVTWTKQVRYVLKQEPEHVFKDGKHPEPCAELQFWRSRASNLNSIHAQLQMEGVKRVLRFLEANKSTYVAPFSRKEVEDAREEANDNVRFLKTLEGHINTLLSETADFDELDRIFDIVFHVLLLIWRYSKYYNTLSRISVLIRQICNSLIAQATRFISGSSVFEMIAAGEARLPKTPPYNKQTTLQITTNQKQNNHGTAMLFLVLLATLRGLRVPRDAGEGQGVLVSQCEQHR</sequence>
<dbReference type="InterPro" id="IPR026983">
    <property type="entry name" value="DHC"/>
</dbReference>
<name>A0A813FR69_POLGL</name>
<dbReference type="InterPro" id="IPR013594">
    <property type="entry name" value="Dynein_heavy_tail"/>
</dbReference>
<proteinExistence type="predicted"/>